<dbReference type="EMBL" id="JGZM01000008">
    <property type="protein sequence ID" value="KFI85608.1"/>
    <property type="molecule type" value="Genomic_DNA"/>
</dbReference>
<evidence type="ECO:0000256" key="1">
    <source>
        <dbReference type="SAM" id="Phobius"/>
    </source>
</evidence>
<keyword evidence="1" id="KW-0812">Transmembrane</keyword>
<dbReference type="Proteomes" id="UP000029040">
    <property type="component" value="Unassembled WGS sequence"/>
</dbReference>
<protein>
    <submittedName>
        <fullName evidence="2">Permease of the major facilitator superfamily protein</fullName>
    </submittedName>
</protein>
<accession>A0A087CQQ8</accession>
<keyword evidence="1" id="KW-1133">Transmembrane helix</keyword>
<keyword evidence="1" id="KW-0472">Membrane</keyword>
<dbReference type="AlphaFoldDB" id="A0A087CQQ8"/>
<organism evidence="2 3">
    <name type="scientific">Bifidobacterium pullorum subsp. saeculare DSM 6531 = LMG 14934</name>
    <dbReference type="NCBI Taxonomy" id="1437611"/>
    <lineage>
        <taxon>Bacteria</taxon>
        <taxon>Bacillati</taxon>
        <taxon>Actinomycetota</taxon>
        <taxon>Actinomycetes</taxon>
        <taxon>Bifidobacteriales</taxon>
        <taxon>Bifidobacteriaceae</taxon>
        <taxon>Bifidobacterium</taxon>
    </lineage>
</organism>
<name>A0A087CQQ8_9BIFI</name>
<feature type="transmembrane region" description="Helical" evidence="1">
    <location>
        <begin position="21"/>
        <end position="51"/>
    </location>
</feature>
<reference evidence="2 3" key="1">
    <citation type="submission" date="2014-03" db="EMBL/GenBank/DDBJ databases">
        <title>Genomics of Bifidobacteria.</title>
        <authorList>
            <person name="Ventura M."/>
            <person name="Milani C."/>
            <person name="Lugli G.A."/>
        </authorList>
    </citation>
    <scope>NUCLEOTIDE SEQUENCE [LARGE SCALE GENOMIC DNA]</scope>
    <source>
        <strain evidence="2 3">LMG 14934</strain>
    </source>
</reference>
<comment type="caution">
    <text evidence="2">The sequence shown here is derived from an EMBL/GenBank/DDBJ whole genome shotgun (WGS) entry which is preliminary data.</text>
</comment>
<sequence>MFMGLSRTIYGILGHRLNLKVFIAASAALGVATYLVAALFPVILLVGVVALRQLMHATRRDTAQH</sequence>
<evidence type="ECO:0000313" key="3">
    <source>
        <dbReference type="Proteomes" id="UP000029040"/>
    </source>
</evidence>
<proteinExistence type="predicted"/>
<evidence type="ECO:0000313" key="2">
    <source>
        <dbReference type="EMBL" id="KFI85608.1"/>
    </source>
</evidence>
<dbReference type="RefSeq" id="WP_051916025.1">
    <property type="nucleotide sequence ID" value="NZ_JDTM01000004.1"/>
</dbReference>
<gene>
    <name evidence="2" type="ORF">BSAE_1467</name>
</gene>